<dbReference type="PANTHER" id="PTHR37482">
    <property type="entry name" value="OUTER MEMBRANE PROTEIN ASSEMBLY FACTOR BAME"/>
    <property type="match status" value="1"/>
</dbReference>
<dbReference type="KEGG" id="ncu:F0U83_02215"/>
<keyword evidence="3 4" id="KW-0998">Cell outer membrane</keyword>
<comment type="function">
    <text evidence="4">Part of the outer membrane protein assembly complex, which is involved in assembly and insertion of beta-barrel proteins into the outer membrane.</text>
</comment>
<dbReference type="RefSeq" id="WP_138986314.1">
    <property type="nucleotide sequence ID" value="NZ_CP043869.1"/>
</dbReference>
<evidence type="ECO:0000313" key="6">
    <source>
        <dbReference type="EMBL" id="QEQ95610.1"/>
    </source>
</evidence>
<dbReference type="InterPro" id="IPR007450">
    <property type="entry name" value="BamE_dom"/>
</dbReference>
<organism evidence="6 7">
    <name type="scientific">Neptunomonas concharum</name>
    <dbReference type="NCBI Taxonomy" id="1031538"/>
    <lineage>
        <taxon>Bacteria</taxon>
        <taxon>Pseudomonadati</taxon>
        <taxon>Pseudomonadota</taxon>
        <taxon>Gammaproteobacteria</taxon>
        <taxon>Oceanospirillales</taxon>
        <taxon>Oceanospirillaceae</taxon>
        <taxon>Neptunomonas</taxon>
    </lineage>
</organism>
<feature type="domain" description="Outer membrane protein assembly factor BamE" evidence="5">
    <location>
        <begin position="31"/>
        <end position="96"/>
    </location>
</feature>
<dbReference type="InterPro" id="IPR026592">
    <property type="entry name" value="BamE"/>
</dbReference>
<evidence type="ECO:0000256" key="2">
    <source>
        <dbReference type="ARBA" id="ARBA00023136"/>
    </source>
</evidence>
<dbReference type="GO" id="GO:0030674">
    <property type="term" value="F:protein-macromolecule adaptor activity"/>
    <property type="evidence" value="ECO:0007669"/>
    <property type="project" value="TreeGrafter"/>
</dbReference>
<evidence type="ECO:0000259" key="5">
    <source>
        <dbReference type="Pfam" id="PF04355"/>
    </source>
</evidence>
<accession>A0A5P1R7J5</accession>
<dbReference type="PANTHER" id="PTHR37482:SF1">
    <property type="entry name" value="OUTER MEMBRANE PROTEIN ASSEMBLY FACTOR BAME"/>
    <property type="match status" value="1"/>
</dbReference>
<comment type="subcellular location">
    <subcellularLocation>
        <location evidence="4">Cell outer membrane</location>
        <topology evidence="4">Lipid-anchor</topology>
    </subcellularLocation>
</comment>
<name>A0A5P1R7J5_9GAMM</name>
<dbReference type="InterPro" id="IPR037873">
    <property type="entry name" value="BamE-like"/>
</dbReference>
<dbReference type="AlphaFoldDB" id="A0A5P1R7J5"/>
<evidence type="ECO:0000256" key="3">
    <source>
        <dbReference type="ARBA" id="ARBA00023237"/>
    </source>
</evidence>
<protein>
    <recommendedName>
        <fullName evidence="4">Outer membrane protein assembly factor BamE</fullName>
    </recommendedName>
</protein>
<dbReference type="Proteomes" id="UP000324760">
    <property type="component" value="Chromosome"/>
</dbReference>
<evidence type="ECO:0000256" key="4">
    <source>
        <dbReference type="HAMAP-Rule" id="MF_00925"/>
    </source>
</evidence>
<dbReference type="GO" id="GO:0043165">
    <property type="term" value="P:Gram-negative-bacterium-type cell outer membrane assembly"/>
    <property type="evidence" value="ECO:0007669"/>
    <property type="project" value="UniProtKB-UniRule"/>
</dbReference>
<dbReference type="GO" id="GO:0051205">
    <property type="term" value="P:protein insertion into membrane"/>
    <property type="evidence" value="ECO:0007669"/>
    <property type="project" value="UniProtKB-UniRule"/>
</dbReference>
<gene>
    <name evidence="4" type="primary">bamE</name>
    <name evidence="6" type="ORF">F0U83_02215</name>
</gene>
<sequence>MRKFLICIATIAMLSGCSDFPGVYKIDIPQGNIISQEAIDQLQPGMTPSQVRYLMGTPLVVDTFNGQRWDYIYTFKKGWDARVQGNLSLFFKDGLLSHYSGDYKPAGLQEAQ</sequence>
<keyword evidence="2 4" id="KW-0472">Membrane</keyword>
<comment type="similarity">
    <text evidence="4">Belongs to the BamE family.</text>
</comment>
<dbReference type="PROSITE" id="PS51257">
    <property type="entry name" value="PROKAR_LIPOPROTEIN"/>
    <property type="match status" value="1"/>
</dbReference>
<dbReference type="OrthoDB" id="9808250at2"/>
<keyword evidence="4" id="KW-0449">Lipoprotein</keyword>
<comment type="subunit">
    <text evidence="4">Part of the Bam complex.</text>
</comment>
<dbReference type="Pfam" id="PF04355">
    <property type="entry name" value="BamE"/>
    <property type="match status" value="1"/>
</dbReference>
<keyword evidence="7" id="KW-1185">Reference proteome</keyword>
<keyword evidence="4" id="KW-0564">Palmitate</keyword>
<reference evidence="6 7" key="1">
    <citation type="journal article" date="2019" name="Biochem. Eng. J.">
        <title>Metabolic engineering of the marine bacteria Neptunomonas concharum for the production of acetoin and meso-2,3-butanediol from acetate.</title>
        <authorList>
            <person name="Li W."/>
            <person name="Pu N."/>
            <person name="Liu C.-X."/>
            <person name="Yuan Q.-P."/>
            <person name="Li Z.-J."/>
        </authorList>
    </citation>
    <scope>NUCLEOTIDE SEQUENCE [LARGE SCALE GENOMIC DNA]</scope>
    <source>
        <strain evidence="6 7">JCM17730</strain>
    </source>
</reference>
<evidence type="ECO:0000313" key="7">
    <source>
        <dbReference type="Proteomes" id="UP000324760"/>
    </source>
</evidence>
<evidence type="ECO:0000256" key="1">
    <source>
        <dbReference type="ARBA" id="ARBA00022729"/>
    </source>
</evidence>
<keyword evidence="1 4" id="KW-0732">Signal</keyword>
<dbReference type="HAMAP" id="MF_00925">
    <property type="entry name" value="OM_assembly_BamE"/>
    <property type="match status" value="1"/>
</dbReference>
<proteinExistence type="inferred from homology"/>
<dbReference type="EMBL" id="CP043869">
    <property type="protein sequence ID" value="QEQ95610.1"/>
    <property type="molecule type" value="Genomic_DNA"/>
</dbReference>
<dbReference type="Gene3D" id="3.30.1450.10">
    <property type="match status" value="1"/>
</dbReference>
<dbReference type="GO" id="GO:1990063">
    <property type="term" value="C:Bam protein complex"/>
    <property type="evidence" value="ECO:0007669"/>
    <property type="project" value="TreeGrafter"/>
</dbReference>